<accession>A0A7S4FYV5</accession>
<organism evidence="1">
    <name type="scientific">Eutreptiella gymnastica</name>
    <dbReference type="NCBI Taxonomy" id="73025"/>
    <lineage>
        <taxon>Eukaryota</taxon>
        <taxon>Discoba</taxon>
        <taxon>Euglenozoa</taxon>
        <taxon>Euglenida</taxon>
        <taxon>Spirocuta</taxon>
        <taxon>Euglenophyceae</taxon>
        <taxon>Eutreptiales</taxon>
        <taxon>Eutreptiaceae</taxon>
        <taxon>Eutreptiella</taxon>
    </lineage>
</organism>
<sequence>MEGLGCTAIDGSIMAAPWTLGMDAAGRYHIALKCGHAYMAGARANSQNGQCPLLLPNILLVHIAYWYMFCSGQFITIPKLSELCGPAVTRTVSFSQFCLFPISQHSLVVTWQAWERYTTHAT</sequence>
<proteinExistence type="predicted"/>
<evidence type="ECO:0000313" key="1">
    <source>
        <dbReference type="EMBL" id="CAE0819702.1"/>
    </source>
</evidence>
<name>A0A7S4FYV5_9EUGL</name>
<protein>
    <submittedName>
        <fullName evidence="1">Uncharacterized protein</fullName>
    </submittedName>
</protein>
<dbReference type="EMBL" id="HBJA01088618">
    <property type="protein sequence ID" value="CAE0819702.1"/>
    <property type="molecule type" value="Transcribed_RNA"/>
</dbReference>
<dbReference type="AlphaFoldDB" id="A0A7S4FYV5"/>
<gene>
    <name evidence="1" type="ORF">EGYM00163_LOCUS30872</name>
</gene>
<reference evidence="1" key="1">
    <citation type="submission" date="2021-01" db="EMBL/GenBank/DDBJ databases">
        <authorList>
            <person name="Corre E."/>
            <person name="Pelletier E."/>
            <person name="Niang G."/>
            <person name="Scheremetjew M."/>
            <person name="Finn R."/>
            <person name="Kale V."/>
            <person name="Holt S."/>
            <person name="Cochrane G."/>
            <person name="Meng A."/>
            <person name="Brown T."/>
            <person name="Cohen L."/>
        </authorList>
    </citation>
    <scope>NUCLEOTIDE SEQUENCE</scope>
    <source>
        <strain evidence="1">CCMP1594</strain>
    </source>
</reference>